<organism evidence="15 16">
    <name type="scientific">Henosepilachna vigintioctopunctata</name>
    <dbReference type="NCBI Taxonomy" id="420089"/>
    <lineage>
        <taxon>Eukaryota</taxon>
        <taxon>Metazoa</taxon>
        <taxon>Ecdysozoa</taxon>
        <taxon>Arthropoda</taxon>
        <taxon>Hexapoda</taxon>
        <taxon>Insecta</taxon>
        <taxon>Pterygota</taxon>
        <taxon>Neoptera</taxon>
        <taxon>Endopterygota</taxon>
        <taxon>Coleoptera</taxon>
        <taxon>Polyphaga</taxon>
        <taxon>Cucujiformia</taxon>
        <taxon>Coccinelloidea</taxon>
        <taxon>Coccinellidae</taxon>
        <taxon>Epilachninae</taxon>
        <taxon>Epilachnini</taxon>
        <taxon>Henosepilachna</taxon>
    </lineage>
</organism>
<comment type="similarity">
    <text evidence="4 14">Belongs to the cytochrome P450 family.</text>
</comment>
<evidence type="ECO:0000256" key="1">
    <source>
        <dbReference type="ARBA" id="ARBA00001971"/>
    </source>
</evidence>
<evidence type="ECO:0000256" key="12">
    <source>
        <dbReference type="ARBA" id="ARBA00023136"/>
    </source>
</evidence>
<dbReference type="InterPro" id="IPR036396">
    <property type="entry name" value="Cyt_P450_sf"/>
</dbReference>
<sequence length="522" mass="60716">MFLVSSFLMLFILLYLFMNHYNFWSKKRVKGGDIKTMLTDNLQLLLGSQHLSVMVQRVYDQHHDVRYVGMYQFLRPVLVVKCPDLIKEICVKNFDNFQDHKNFLSETAEEIWFKNLLVLKGKVWKEMRSTISPSFTSSKMRSMFNIMNNNSEAFVEHFLKKKEEIITLEMKDVFTRYTTSLMANSTLGLKVDSLEDRENEYYKMGFEAIDSSSLRRKSVLVAYQLIPTIADFLRIQVFGKHVTSFFANIVADTIKFREEQGIANSDMLGLLLEARKKQHCKKETTEYKETEYKDENFSKSNCIDLDLTDIGIASQLFVFALGSFEAMSTSLSFLVYELALNPDVQDKLIEEIDEINICENVPSYEKILKMEYMEMVVSENFRKWPVNVATDRVTTKPHTIAPKHPGEFALHLEKNTFIMIPIFAIHHDPKYHKNPEKFDPERFSAENKRKMVPYSYLPFGIGPRFCIGSRFALLAIKVLIFHLLSHFVIVPVEKTQIPIRLSKNSLSITAEDGFFVGLKRRN</sequence>
<dbReference type="Pfam" id="PF00067">
    <property type="entry name" value="p450"/>
    <property type="match status" value="1"/>
</dbReference>
<keyword evidence="9 14" id="KW-0560">Oxidoreductase</keyword>
<name>A0AAW1UZB4_9CUCU</name>
<dbReference type="GO" id="GO:0005789">
    <property type="term" value="C:endoplasmic reticulum membrane"/>
    <property type="evidence" value="ECO:0007669"/>
    <property type="project" value="UniProtKB-SubCell"/>
</dbReference>
<evidence type="ECO:0000256" key="14">
    <source>
        <dbReference type="RuleBase" id="RU000461"/>
    </source>
</evidence>
<evidence type="ECO:0008006" key="17">
    <source>
        <dbReference type="Google" id="ProtNLM"/>
    </source>
</evidence>
<evidence type="ECO:0000313" key="15">
    <source>
        <dbReference type="EMBL" id="KAK9885347.1"/>
    </source>
</evidence>
<comment type="caution">
    <text evidence="15">The sequence shown here is derived from an EMBL/GenBank/DDBJ whole genome shotgun (WGS) entry which is preliminary data.</text>
</comment>
<evidence type="ECO:0000256" key="5">
    <source>
        <dbReference type="ARBA" id="ARBA00022617"/>
    </source>
</evidence>
<evidence type="ECO:0000256" key="8">
    <source>
        <dbReference type="ARBA" id="ARBA00022848"/>
    </source>
</evidence>
<evidence type="ECO:0000256" key="6">
    <source>
        <dbReference type="ARBA" id="ARBA00022723"/>
    </source>
</evidence>
<dbReference type="GO" id="GO:0004497">
    <property type="term" value="F:monooxygenase activity"/>
    <property type="evidence" value="ECO:0007669"/>
    <property type="project" value="UniProtKB-KW"/>
</dbReference>
<keyword evidence="7" id="KW-0256">Endoplasmic reticulum</keyword>
<dbReference type="PANTHER" id="PTHR24292">
    <property type="entry name" value="CYTOCHROME P450"/>
    <property type="match status" value="1"/>
</dbReference>
<evidence type="ECO:0000256" key="13">
    <source>
        <dbReference type="PIRSR" id="PIRSR602401-1"/>
    </source>
</evidence>
<keyword evidence="6 13" id="KW-0479">Metal-binding</keyword>
<evidence type="ECO:0000256" key="11">
    <source>
        <dbReference type="ARBA" id="ARBA00023033"/>
    </source>
</evidence>
<dbReference type="InterPro" id="IPR050476">
    <property type="entry name" value="Insect_CytP450_Detox"/>
</dbReference>
<evidence type="ECO:0000256" key="4">
    <source>
        <dbReference type="ARBA" id="ARBA00010617"/>
    </source>
</evidence>
<dbReference type="CDD" id="cd11056">
    <property type="entry name" value="CYP6-like"/>
    <property type="match status" value="1"/>
</dbReference>
<evidence type="ECO:0000256" key="2">
    <source>
        <dbReference type="ARBA" id="ARBA00004174"/>
    </source>
</evidence>
<evidence type="ECO:0000256" key="10">
    <source>
        <dbReference type="ARBA" id="ARBA00023004"/>
    </source>
</evidence>
<dbReference type="PROSITE" id="PS00086">
    <property type="entry name" value="CYTOCHROME_P450"/>
    <property type="match status" value="1"/>
</dbReference>
<dbReference type="AlphaFoldDB" id="A0AAW1UZB4"/>
<reference evidence="15 16" key="1">
    <citation type="submission" date="2023-03" db="EMBL/GenBank/DDBJ databases">
        <title>Genome insight into feeding habits of ladybird beetles.</title>
        <authorList>
            <person name="Li H.-S."/>
            <person name="Huang Y.-H."/>
            <person name="Pang H."/>
        </authorList>
    </citation>
    <scope>NUCLEOTIDE SEQUENCE [LARGE SCALE GENOMIC DNA]</scope>
    <source>
        <strain evidence="15">SYSU_2023b</strain>
        <tissue evidence="15">Whole body</tissue>
    </source>
</reference>
<dbReference type="PRINTS" id="PR00463">
    <property type="entry name" value="EP450I"/>
</dbReference>
<dbReference type="EMBL" id="JARQZJ010000095">
    <property type="protein sequence ID" value="KAK9885347.1"/>
    <property type="molecule type" value="Genomic_DNA"/>
</dbReference>
<keyword evidence="16" id="KW-1185">Reference proteome</keyword>
<dbReference type="Proteomes" id="UP001431783">
    <property type="component" value="Unassembled WGS sequence"/>
</dbReference>
<dbReference type="InterPro" id="IPR017972">
    <property type="entry name" value="Cyt_P450_CS"/>
</dbReference>
<proteinExistence type="inferred from homology"/>
<dbReference type="PRINTS" id="PR00385">
    <property type="entry name" value="P450"/>
</dbReference>
<accession>A0AAW1UZB4</accession>
<keyword evidence="10 13" id="KW-0408">Iron</keyword>
<gene>
    <name evidence="15" type="ORF">WA026_010844</name>
</gene>
<dbReference type="Gene3D" id="1.10.630.10">
    <property type="entry name" value="Cytochrome P450"/>
    <property type="match status" value="1"/>
</dbReference>
<evidence type="ECO:0000313" key="16">
    <source>
        <dbReference type="Proteomes" id="UP001431783"/>
    </source>
</evidence>
<protein>
    <recommendedName>
        <fullName evidence="17">Cytochrome P450</fullName>
    </recommendedName>
</protein>
<dbReference type="GO" id="GO:0005506">
    <property type="term" value="F:iron ion binding"/>
    <property type="evidence" value="ECO:0007669"/>
    <property type="project" value="InterPro"/>
</dbReference>
<dbReference type="GO" id="GO:0016705">
    <property type="term" value="F:oxidoreductase activity, acting on paired donors, with incorporation or reduction of molecular oxygen"/>
    <property type="evidence" value="ECO:0007669"/>
    <property type="project" value="InterPro"/>
</dbReference>
<dbReference type="InterPro" id="IPR001128">
    <property type="entry name" value="Cyt_P450"/>
</dbReference>
<evidence type="ECO:0000256" key="3">
    <source>
        <dbReference type="ARBA" id="ARBA00004406"/>
    </source>
</evidence>
<evidence type="ECO:0000256" key="9">
    <source>
        <dbReference type="ARBA" id="ARBA00023002"/>
    </source>
</evidence>
<keyword evidence="11 14" id="KW-0503">Monooxygenase</keyword>
<dbReference type="InterPro" id="IPR002401">
    <property type="entry name" value="Cyt_P450_E_grp-I"/>
</dbReference>
<comment type="cofactor">
    <cofactor evidence="1 13">
        <name>heme</name>
        <dbReference type="ChEBI" id="CHEBI:30413"/>
    </cofactor>
</comment>
<dbReference type="FunFam" id="1.10.630.10:FF:000042">
    <property type="entry name" value="Cytochrome P450"/>
    <property type="match status" value="1"/>
</dbReference>
<feature type="binding site" description="axial binding residue" evidence="13">
    <location>
        <position position="466"/>
    </location>
    <ligand>
        <name>heme</name>
        <dbReference type="ChEBI" id="CHEBI:30413"/>
    </ligand>
    <ligandPart>
        <name>Fe</name>
        <dbReference type="ChEBI" id="CHEBI:18248"/>
    </ligandPart>
</feature>
<keyword evidence="8" id="KW-0492">Microsome</keyword>
<dbReference type="GO" id="GO:0020037">
    <property type="term" value="F:heme binding"/>
    <property type="evidence" value="ECO:0007669"/>
    <property type="project" value="InterPro"/>
</dbReference>
<dbReference type="SUPFAM" id="SSF48264">
    <property type="entry name" value="Cytochrome P450"/>
    <property type="match status" value="1"/>
</dbReference>
<comment type="subcellular location">
    <subcellularLocation>
        <location evidence="3">Endoplasmic reticulum membrane</location>
        <topology evidence="3">Peripheral membrane protein</topology>
    </subcellularLocation>
    <subcellularLocation>
        <location evidence="2">Microsome membrane</location>
        <topology evidence="2">Peripheral membrane protein</topology>
    </subcellularLocation>
</comment>
<dbReference type="PANTHER" id="PTHR24292:SF54">
    <property type="entry name" value="CYP9F3-RELATED"/>
    <property type="match status" value="1"/>
</dbReference>
<evidence type="ECO:0000256" key="7">
    <source>
        <dbReference type="ARBA" id="ARBA00022824"/>
    </source>
</evidence>
<keyword evidence="5 13" id="KW-0349">Heme</keyword>
<keyword evidence="12" id="KW-0472">Membrane</keyword>